<evidence type="ECO:0000256" key="2">
    <source>
        <dbReference type="ARBA" id="ARBA00008803"/>
    </source>
</evidence>
<sequence length="828" mass="92654">MPLSLATRSLPDLSQPLQDDENDVGHSEEEDDAEQLYSDPIAPPSPPLPPPPLDHNDRHDDPRDPRDGGASHRSSKYIHSSPKRRPRTHSQSSRTYSSPRSFGSARNHRHDLSLEQPASDGDYAATVGESSSILITTSRPREHDSIPSSTTSFYHDALLDQQQQQDHRRPSLKSYPISTSVHDHFSRSGTPGIDHHDASSIHSAPELEYHNASYKKDDSRIDPSQGDGDGGELSSPRADAPLSPNTSSADRSYGRSQRKGSGSEVFHRLLPYTLWDYLQEEVMSVEVDGEQGVKSERVTNFLTVPGELERIIIFGVIICFDSFLYIFTILPLRTLVAVYTFVINTVFNLHLPLFRRSQPRRRMRLSHKCDIAKAAIFVLAMVALHRITDASKMYHSVRGQDTIKLYVLFNVLEVHHPKTDCDQINPTHLTSLVPFTRQIADRLCCSFGQDLQDSLFSRQTLGRRTDGSHPHIRPLALFGLTVVYVVAHTLVLFYQLVTLNVAINSYSNALLTLLLSNQFVEIKGSVFKKFEKENLFQLTCADVVERFQLGIMLFIIALRNLVELSSTAAIPLFPFLASFPTSLSKLPTPSSLVLLQTIFSPAIVVLMSECFVDWLKHAFITKFNHIRPQVYGRFIDVLCKDLVVGAKGTRREQPFVDQSPVVARRLGFAALPLGCLVVRVIAQAFEMLVDDSAIDECAMPSTNSMNSTGGSVLKGGGVEEGWGDLRGWAVIALVVLIGWICLVALKLLIGINLRSFASERWASMQQREIEDQLNDRGRAKIGVTPAEASMDHQVERLLKDDIFNANERDRKISLASLSRYDMIRSRLW</sequence>
<protein>
    <submittedName>
        <fullName evidence="8">BQ5605_C011g06317 protein</fullName>
    </submittedName>
</protein>
<comment type="subcellular location">
    <subcellularLocation>
        <location evidence="1">Membrane</location>
        <topology evidence="1">Multi-pass membrane protein</topology>
    </subcellularLocation>
</comment>
<dbReference type="STRING" id="796604.A0A2X0MHN0"/>
<feature type="transmembrane region" description="Helical" evidence="7">
    <location>
        <begin position="666"/>
        <end position="685"/>
    </location>
</feature>
<evidence type="ECO:0000256" key="6">
    <source>
        <dbReference type="SAM" id="MobiDB-lite"/>
    </source>
</evidence>
<dbReference type="Proteomes" id="UP000249464">
    <property type="component" value="Unassembled WGS sequence"/>
</dbReference>
<dbReference type="PANTHER" id="PTHR13317:SF4">
    <property type="entry name" value="TRANSMEMBRANE ANTERIOR POSTERIOR TRANSFORMATION PROTEIN 1 HOMOLOG"/>
    <property type="match status" value="1"/>
</dbReference>
<evidence type="ECO:0000313" key="8">
    <source>
        <dbReference type="EMBL" id="SGY11911.1"/>
    </source>
</evidence>
<dbReference type="Pfam" id="PF05346">
    <property type="entry name" value="DUF747"/>
    <property type="match status" value="2"/>
</dbReference>
<feature type="compositionally biased region" description="Polar residues" evidence="6">
    <location>
        <begin position="128"/>
        <end position="138"/>
    </location>
</feature>
<feature type="transmembrane region" description="Helical" evidence="7">
    <location>
        <begin position="593"/>
        <end position="615"/>
    </location>
</feature>
<organism evidence="8 9">
    <name type="scientific">Microbotryum silenes-dioicae</name>
    <dbReference type="NCBI Taxonomy" id="796604"/>
    <lineage>
        <taxon>Eukaryota</taxon>
        <taxon>Fungi</taxon>
        <taxon>Dikarya</taxon>
        <taxon>Basidiomycota</taxon>
        <taxon>Pucciniomycotina</taxon>
        <taxon>Microbotryomycetes</taxon>
        <taxon>Microbotryales</taxon>
        <taxon>Microbotryaceae</taxon>
        <taxon>Microbotryum</taxon>
    </lineage>
</organism>
<keyword evidence="3 7" id="KW-0812">Transmembrane</keyword>
<feature type="region of interest" description="Disordered" evidence="6">
    <location>
        <begin position="215"/>
        <end position="259"/>
    </location>
</feature>
<keyword evidence="5 7" id="KW-0472">Membrane</keyword>
<dbReference type="PANTHER" id="PTHR13317">
    <property type="entry name" value="TRANSMEMBRANE ANTERIOR POSTERIOR TRANSFORMATION PROTEIN 1 HOMOLOG"/>
    <property type="match status" value="1"/>
</dbReference>
<feature type="compositionally biased region" description="Basic residues" evidence="6">
    <location>
        <begin position="73"/>
        <end position="88"/>
    </location>
</feature>
<feature type="compositionally biased region" description="Acidic residues" evidence="6">
    <location>
        <begin position="18"/>
        <end position="34"/>
    </location>
</feature>
<evidence type="ECO:0000256" key="4">
    <source>
        <dbReference type="ARBA" id="ARBA00022989"/>
    </source>
</evidence>
<dbReference type="EMBL" id="FQNC01000011">
    <property type="protein sequence ID" value="SGY11911.1"/>
    <property type="molecule type" value="Genomic_DNA"/>
</dbReference>
<feature type="transmembrane region" description="Helical" evidence="7">
    <location>
        <begin position="475"/>
        <end position="497"/>
    </location>
</feature>
<feature type="compositionally biased region" description="Pro residues" evidence="6">
    <location>
        <begin position="41"/>
        <end position="53"/>
    </location>
</feature>
<feature type="compositionally biased region" description="Low complexity" evidence="6">
    <location>
        <begin position="90"/>
        <end position="104"/>
    </location>
</feature>
<feature type="compositionally biased region" description="Basic and acidic residues" evidence="6">
    <location>
        <begin position="54"/>
        <end position="70"/>
    </location>
</feature>
<feature type="region of interest" description="Disordered" evidence="6">
    <location>
        <begin position="1"/>
        <end position="199"/>
    </location>
</feature>
<evidence type="ECO:0000256" key="7">
    <source>
        <dbReference type="SAM" id="Phobius"/>
    </source>
</evidence>
<feature type="transmembrane region" description="Helical" evidence="7">
    <location>
        <begin position="551"/>
        <end position="573"/>
    </location>
</feature>
<evidence type="ECO:0000256" key="3">
    <source>
        <dbReference type="ARBA" id="ARBA00022692"/>
    </source>
</evidence>
<comment type="similarity">
    <text evidence="2">Belongs to the TAPT1 family.</text>
</comment>
<name>A0A2X0MHN0_9BASI</name>
<gene>
    <name evidence="8" type="primary">BQ5605_C011g06317</name>
    <name evidence="8" type="ORF">BQ5605_C011G06317</name>
</gene>
<evidence type="ECO:0000256" key="5">
    <source>
        <dbReference type="ARBA" id="ARBA00023136"/>
    </source>
</evidence>
<evidence type="ECO:0000313" key="9">
    <source>
        <dbReference type="Proteomes" id="UP000249464"/>
    </source>
</evidence>
<feature type="transmembrane region" description="Helical" evidence="7">
    <location>
        <begin position="728"/>
        <end position="749"/>
    </location>
</feature>
<feature type="transmembrane region" description="Helical" evidence="7">
    <location>
        <begin position="336"/>
        <end position="354"/>
    </location>
</feature>
<reference evidence="8 9" key="1">
    <citation type="submission" date="2016-11" db="EMBL/GenBank/DDBJ databases">
        <authorList>
            <person name="Jaros S."/>
            <person name="Januszkiewicz K."/>
            <person name="Wedrychowicz H."/>
        </authorList>
    </citation>
    <scope>NUCLEOTIDE SEQUENCE [LARGE SCALE GENOMIC DNA]</scope>
</reference>
<accession>A0A2X0MHN0</accession>
<keyword evidence="9" id="KW-1185">Reference proteome</keyword>
<evidence type="ECO:0000256" key="1">
    <source>
        <dbReference type="ARBA" id="ARBA00004141"/>
    </source>
</evidence>
<proteinExistence type="inferred from homology"/>
<dbReference type="GO" id="GO:0005789">
    <property type="term" value="C:endoplasmic reticulum membrane"/>
    <property type="evidence" value="ECO:0007669"/>
    <property type="project" value="TreeGrafter"/>
</dbReference>
<dbReference type="InterPro" id="IPR008010">
    <property type="entry name" value="Tatp1"/>
</dbReference>
<dbReference type="AlphaFoldDB" id="A0A2X0MHN0"/>
<keyword evidence="4 7" id="KW-1133">Transmembrane helix</keyword>